<gene>
    <name evidence="2" type="ORF">Srubr_37150</name>
</gene>
<proteinExistence type="predicted"/>
<protein>
    <recommendedName>
        <fullName evidence="1">DUF397 domain-containing protein</fullName>
    </recommendedName>
</protein>
<evidence type="ECO:0000259" key="1">
    <source>
        <dbReference type="Pfam" id="PF04149"/>
    </source>
</evidence>
<dbReference type="Proteomes" id="UP000646738">
    <property type="component" value="Unassembled WGS sequence"/>
</dbReference>
<dbReference type="RefSeq" id="WP_189989694.1">
    <property type="nucleotide sequence ID" value="NZ_BNCB01000001.1"/>
</dbReference>
<organism evidence="2 3">
    <name type="scientific">Streptomyces rubradiris</name>
    <name type="common">Streptomyces achromogenes subsp. rubradiris</name>
    <dbReference type="NCBI Taxonomy" id="285531"/>
    <lineage>
        <taxon>Bacteria</taxon>
        <taxon>Bacillati</taxon>
        <taxon>Actinomycetota</taxon>
        <taxon>Actinomycetes</taxon>
        <taxon>Kitasatosporales</taxon>
        <taxon>Streptomycetaceae</taxon>
        <taxon>Streptomyces</taxon>
    </lineage>
</organism>
<dbReference type="Pfam" id="PF04149">
    <property type="entry name" value="DUF397"/>
    <property type="match status" value="1"/>
</dbReference>
<feature type="domain" description="DUF397" evidence="1">
    <location>
        <begin position="11"/>
        <end position="63"/>
    </location>
</feature>
<name>A0ABQ3RDD6_STRRR</name>
<evidence type="ECO:0000313" key="2">
    <source>
        <dbReference type="EMBL" id="GHI53869.1"/>
    </source>
</evidence>
<dbReference type="EMBL" id="BNEA01000015">
    <property type="protein sequence ID" value="GHI53869.1"/>
    <property type="molecule type" value="Genomic_DNA"/>
</dbReference>
<evidence type="ECO:0000313" key="3">
    <source>
        <dbReference type="Proteomes" id="UP000646738"/>
    </source>
</evidence>
<reference evidence="3" key="1">
    <citation type="submission" date="2023-07" db="EMBL/GenBank/DDBJ databases">
        <title>Whole genome shotgun sequence of Streptomyces achromogenes subsp. rubradiris NBRC 14000.</title>
        <authorList>
            <person name="Komaki H."/>
            <person name="Tamura T."/>
        </authorList>
    </citation>
    <scope>NUCLEOTIDE SEQUENCE [LARGE SCALE GENOMIC DNA]</scope>
    <source>
        <strain evidence="3">NBRC 14000</strain>
    </source>
</reference>
<keyword evidence="3" id="KW-1185">Reference proteome</keyword>
<dbReference type="InterPro" id="IPR007278">
    <property type="entry name" value="DUF397"/>
</dbReference>
<comment type="caution">
    <text evidence="2">The sequence shown here is derived from an EMBL/GenBank/DDBJ whole genome shotgun (WGS) entry which is preliminary data.</text>
</comment>
<accession>A0ABQ3RDD6</accession>
<sequence length="70" mass="7525">MHTRADDLQVNWFRSSYSNDQGGACVEGGRMPNGSMAVRDSKIPHGAAFVVPADSWAQFIASVNNGHFSA</sequence>